<gene>
    <name evidence="1" type="ORF">CUN48_19410</name>
</gene>
<proteinExistence type="predicted"/>
<reference evidence="1 2" key="1">
    <citation type="submission" date="2017-11" db="EMBL/GenBank/DDBJ databases">
        <title>Evolution of Phototrophy in the Chloroflexi Phylum Driven by Horizontal Gene Transfer.</title>
        <authorList>
            <person name="Ward L.M."/>
            <person name="Hemp J."/>
            <person name="Shih P.M."/>
            <person name="Mcglynn S.E."/>
            <person name="Fischer W."/>
        </authorList>
    </citation>
    <scope>NUCLEOTIDE SEQUENCE [LARGE SCALE GENOMIC DNA]</scope>
    <source>
        <strain evidence="1">JP3_7</strain>
    </source>
</reference>
<accession>A0A2M8Q6C1</accession>
<evidence type="ECO:0000313" key="2">
    <source>
        <dbReference type="Proteomes" id="UP000230790"/>
    </source>
</evidence>
<organism evidence="1 2">
    <name type="scientific">Candidatus Thermofonsia Clade 3 bacterium</name>
    <dbReference type="NCBI Taxonomy" id="2364212"/>
    <lineage>
        <taxon>Bacteria</taxon>
        <taxon>Bacillati</taxon>
        <taxon>Chloroflexota</taxon>
        <taxon>Candidatus Thermofontia</taxon>
        <taxon>Candidatus Thermofonsia Clade 3</taxon>
    </lineage>
</organism>
<feature type="non-terminal residue" evidence="1">
    <location>
        <position position="22"/>
    </location>
</feature>
<dbReference type="Proteomes" id="UP000230790">
    <property type="component" value="Unassembled WGS sequence"/>
</dbReference>
<comment type="caution">
    <text evidence="1">The sequence shown here is derived from an EMBL/GenBank/DDBJ whole genome shotgun (WGS) entry which is preliminary data.</text>
</comment>
<evidence type="ECO:0000313" key="1">
    <source>
        <dbReference type="EMBL" id="PJF45336.1"/>
    </source>
</evidence>
<sequence length="22" mass="2669">MSARIIFHMAPAERWTMWPAHE</sequence>
<dbReference type="EMBL" id="PGTN01001198">
    <property type="protein sequence ID" value="PJF45336.1"/>
    <property type="molecule type" value="Genomic_DNA"/>
</dbReference>
<dbReference type="AlphaFoldDB" id="A0A2M8Q6C1"/>
<protein>
    <submittedName>
        <fullName evidence="1">DUF952 domain-containing protein</fullName>
    </submittedName>
</protein>
<name>A0A2M8Q6C1_9CHLR</name>